<organism evidence="2 3">
    <name type="scientific">Solicola gregarius</name>
    <dbReference type="NCBI Taxonomy" id="2908642"/>
    <lineage>
        <taxon>Bacteria</taxon>
        <taxon>Bacillati</taxon>
        <taxon>Actinomycetota</taxon>
        <taxon>Actinomycetes</taxon>
        <taxon>Propionibacteriales</taxon>
        <taxon>Nocardioidaceae</taxon>
        <taxon>Solicola</taxon>
    </lineage>
</organism>
<proteinExistence type="predicted"/>
<dbReference type="PIRSF" id="PIRSF018072">
    <property type="entry name" value="UCP018072"/>
    <property type="match status" value="1"/>
</dbReference>
<feature type="domain" description="FAS1-like dehydratase" evidence="1">
    <location>
        <begin position="9"/>
        <end position="123"/>
    </location>
</feature>
<dbReference type="InterPro" id="IPR016709">
    <property type="entry name" value="HadA-like"/>
</dbReference>
<dbReference type="EMBL" id="CP094970">
    <property type="protein sequence ID" value="UYM03706.1"/>
    <property type="molecule type" value="Genomic_DNA"/>
</dbReference>
<reference evidence="2" key="1">
    <citation type="submission" date="2022-01" db="EMBL/GenBank/DDBJ databases">
        <title>Nocardioidaceae gen. sp. A5X3R13.</title>
        <authorList>
            <person name="Lopez Marin M.A."/>
            <person name="Uhlik O."/>
        </authorList>
    </citation>
    <scope>NUCLEOTIDE SEQUENCE</scope>
    <source>
        <strain evidence="2">A5X3R13</strain>
    </source>
</reference>
<dbReference type="SUPFAM" id="SSF54637">
    <property type="entry name" value="Thioesterase/thiol ester dehydrase-isomerase"/>
    <property type="match status" value="1"/>
</dbReference>
<dbReference type="RefSeq" id="WP_271632342.1">
    <property type="nucleotide sequence ID" value="NZ_CP094970.1"/>
</dbReference>
<evidence type="ECO:0000259" key="1">
    <source>
        <dbReference type="Pfam" id="PF13452"/>
    </source>
</evidence>
<sequence>MALDPDLAGRTFAPTAPYDVSRHEIAEFAAAVGYPPDADEAPPTFPIVIAFRAMTALMADPEVGIELRNVVHADQRFVSERAIRAGDVLTAQLQIEKLRHMAGTDIVTTRSDITTVEGEHVCSAYATLAHKG</sequence>
<dbReference type="InterPro" id="IPR039569">
    <property type="entry name" value="FAS1-like_DH_region"/>
</dbReference>
<name>A0AA46TE81_9ACTN</name>
<gene>
    <name evidence="2" type="ORF">L0C25_14265</name>
</gene>
<dbReference type="AlphaFoldDB" id="A0AA46TE81"/>
<dbReference type="Gene3D" id="3.10.129.10">
    <property type="entry name" value="Hotdog Thioesterase"/>
    <property type="match status" value="1"/>
</dbReference>
<dbReference type="InterPro" id="IPR029069">
    <property type="entry name" value="HotDog_dom_sf"/>
</dbReference>
<accession>A0AA46TE81</accession>
<keyword evidence="3" id="KW-1185">Reference proteome</keyword>
<protein>
    <submittedName>
        <fullName evidence="2">MaoC family dehydratase N-terminal domain-containing protein</fullName>
    </submittedName>
</protein>
<dbReference type="CDD" id="cd03441">
    <property type="entry name" value="R_hydratase_like"/>
    <property type="match status" value="1"/>
</dbReference>
<dbReference type="KEGG" id="sgrg:L0C25_14265"/>
<evidence type="ECO:0000313" key="3">
    <source>
        <dbReference type="Proteomes" id="UP001164390"/>
    </source>
</evidence>
<evidence type="ECO:0000313" key="2">
    <source>
        <dbReference type="EMBL" id="UYM03706.1"/>
    </source>
</evidence>
<dbReference type="Proteomes" id="UP001164390">
    <property type="component" value="Chromosome"/>
</dbReference>
<dbReference type="Pfam" id="PF13452">
    <property type="entry name" value="FAS1_DH_region"/>
    <property type="match status" value="1"/>
</dbReference>